<dbReference type="SUPFAM" id="SSF102198">
    <property type="entry name" value="Putative cyclase"/>
    <property type="match status" value="1"/>
</dbReference>
<sequence length="272" mass="30205">MPQPIDISIALEQETIADPPFMRPSITYTTHEAWAVDLIASFPGMTVDQLPERMGCAVEQINLSTHNGTHIDAPWHYHPTMDGGRRTIAIDEVPLRWFMQPGVNLDFRNCAMGTWCPPTKSTLNSSASLTLKTLEIVVVTRAGERYGPPDFVHSGCAMGRDATLHLASKGIRVVGTDGWSWDGHACAAMVHDLPDIHRDPDVCPKSPTAAPRTELAKAEANQTEVHRSRLLKGTYGKRRKRKTAGPRHRAVRSRLLSGPTIERYRYGKRTPL</sequence>
<organism evidence="2 3">
    <name type="scientific">Pararobbsia alpina</name>
    <dbReference type="NCBI Taxonomy" id="621374"/>
    <lineage>
        <taxon>Bacteria</taxon>
        <taxon>Pseudomonadati</taxon>
        <taxon>Pseudomonadota</taxon>
        <taxon>Betaproteobacteria</taxon>
        <taxon>Burkholderiales</taxon>
        <taxon>Burkholderiaceae</taxon>
        <taxon>Pararobbsia</taxon>
    </lineage>
</organism>
<accession>A0A6S7CEF9</accession>
<dbReference type="GO" id="GO:0019441">
    <property type="term" value="P:L-tryptophan catabolic process to kynurenine"/>
    <property type="evidence" value="ECO:0007669"/>
    <property type="project" value="InterPro"/>
</dbReference>
<name>A0A6S7CEF9_9BURK</name>
<feature type="compositionally biased region" description="Basic residues" evidence="1">
    <location>
        <begin position="235"/>
        <end position="252"/>
    </location>
</feature>
<dbReference type="InterPro" id="IPR007325">
    <property type="entry name" value="KFase/CYL"/>
</dbReference>
<evidence type="ECO:0000313" key="3">
    <source>
        <dbReference type="Proteomes" id="UP000494115"/>
    </source>
</evidence>
<dbReference type="EC" id="3.5.1.9" evidence="2"/>
<dbReference type="RefSeq" id="WP_175108413.1">
    <property type="nucleotide sequence ID" value="NZ_CADIKM010000102.1"/>
</dbReference>
<evidence type="ECO:0000313" key="2">
    <source>
        <dbReference type="EMBL" id="CAB3807499.1"/>
    </source>
</evidence>
<dbReference type="AlphaFoldDB" id="A0A6S7CEF9"/>
<reference evidence="2 3" key="1">
    <citation type="submission" date="2020-04" db="EMBL/GenBank/DDBJ databases">
        <authorList>
            <person name="De Canck E."/>
        </authorList>
    </citation>
    <scope>NUCLEOTIDE SEQUENCE [LARGE SCALE GENOMIC DNA]</scope>
    <source>
        <strain evidence="2 3">LMG 28138</strain>
    </source>
</reference>
<gene>
    <name evidence="2" type="primary">kynB</name>
    <name evidence="2" type="ORF">LMG28138_05931</name>
</gene>
<keyword evidence="3" id="KW-1185">Reference proteome</keyword>
<dbReference type="EMBL" id="CADIKM010000102">
    <property type="protein sequence ID" value="CAB3807499.1"/>
    <property type="molecule type" value="Genomic_DNA"/>
</dbReference>
<dbReference type="Gene3D" id="3.50.30.50">
    <property type="entry name" value="Putative cyclase"/>
    <property type="match status" value="1"/>
</dbReference>
<dbReference type="GO" id="GO:0004061">
    <property type="term" value="F:arylformamidase activity"/>
    <property type="evidence" value="ECO:0007669"/>
    <property type="project" value="UniProtKB-EC"/>
</dbReference>
<proteinExistence type="predicted"/>
<keyword evidence="2" id="KW-0378">Hydrolase</keyword>
<protein>
    <submittedName>
        <fullName evidence="2">Kynurenine formamidase</fullName>
        <ecNumber evidence="2">3.5.1.9</ecNumber>
    </submittedName>
</protein>
<dbReference type="InterPro" id="IPR037175">
    <property type="entry name" value="KFase_sf"/>
</dbReference>
<dbReference type="Proteomes" id="UP000494115">
    <property type="component" value="Unassembled WGS sequence"/>
</dbReference>
<dbReference type="Pfam" id="PF04199">
    <property type="entry name" value="Cyclase"/>
    <property type="match status" value="1"/>
</dbReference>
<feature type="region of interest" description="Disordered" evidence="1">
    <location>
        <begin position="233"/>
        <end position="256"/>
    </location>
</feature>
<evidence type="ECO:0000256" key="1">
    <source>
        <dbReference type="SAM" id="MobiDB-lite"/>
    </source>
</evidence>